<dbReference type="PROSITE" id="PS50005">
    <property type="entry name" value="TPR"/>
    <property type="match status" value="1"/>
</dbReference>
<feature type="repeat" description="TPR" evidence="1">
    <location>
        <begin position="105"/>
        <end position="138"/>
    </location>
</feature>
<evidence type="ECO:0000313" key="7">
    <source>
        <dbReference type="Proteomes" id="UP000822142"/>
    </source>
</evidence>
<keyword evidence="3" id="KW-0472">Membrane</keyword>
<dbReference type="InterPro" id="IPR019734">
    <property type="entry name" value="TPR_rpt"/>
</dbReference>
<feature type="domain" description="GH29D-like beta-sandwich" evidence="5">
    <location>
        <begin position="219"/>
        <end position="285"/>
    </location>
</feature>
<organism evidence="6 7">
    <name type="scientific">Blautia hansenii</name>
    <name type="common">Ruminococcus hansenii</name>
    <dbReference type="NCBI Taxonomy" id="1322"/>
    <lineage>
        <taxon>Bacteria</taxon>
        <taxon>Bacillati</taxon>
        <taxon>Bacillota</taxon>
        <taxon>Clostridia</taxon>
        <taxon>Lachnospirales</taxon>
        <taxon>Lachnospiraceae</taxon>
        <taxon>Blautia</taxon>
    </lineage>
</organism>
<reference evidence="6 7" key="1">
    <citation type="journal article" date="2020" name="Cell Host Microbe">
        <title>Functional and Genomic Variation between Human-Derived Isolates of Lachnospiraceae Reveals Inter- and Intra-Species Diversity.</title>
        <authorList>
            <person name="Sorbara M.T."/>
            <person name="Littmann E.R."/>
            <person name="Fontana E."/>
            <person name="Moody T.U."/>
            <person name="Kohout C.E."/>
            <person name="Gjonbalaj M."/>
            <person name="Eaton V."/>
            <person name="Seok R."/>
            <person name="Leiner I.M."/>
            <person name="Pamer E.G."/>
        </authorList>
    </citation>
    <scope>NUCLEOTIDE SEQUENCE [LARGE SCALE GENOMIC DNA]</scope>
    <source>
        <strain evidence="6 7">MSK.15.26</strain>
    </source>
</reference>
<accession>A0ABX2I7Z4</accession>
<gene>
    <name evidence="6" type="ORF">G5A70_10370</name>
</gene>
<feature type="transmembrane region" description="Helical" evidence="3">
    <location>
        <begin position="77"/>
        <end position="98"/>
    </location>
</feature>
<dbReference type="EMBL" id="JAAITA010000013">
    <property type="protein sequence ID" value="NSJ86563.1"/>
    <property type="molecule type" value="Genomic_DNA"/>
</dbReference>
<keyword evidence="3" id="KW-0812">Transmembrane</keyword>
<dbReference type="Pfam" id="PF13290">
    <property type="entry name" value="CHB_HEX_C_1"/>
    <property type="match status" value="2"/>
</dbReference>
<name>A0ABX2I7Z4_BLAHA</name>
<dbReference type="SMART" id="SM00028">
    <property type="entry name" value="TPR"/>
    <property type="match status" value="2"/>
</dbReference>
<evidence type="ECO:0000256" key="2">
    <source>
        <dbReference type="SAM" id="MobiDB-lite"/>
    </source>
</evidence>
<evidence type="ECO:0000259" key="5">
    <source>
        <dbReference type="Pfam" id="PF13290"/>
    </source>
</evidence>
<keyword evidence="3" id="KW-1133">Transmembrane helix</keyword>
<dbReference type="SUPFAM" id="SSF48452">
    <property type="entry name" value="TPR-like"/>
    <property type="match status" value="1"/>
</dbReference>
<dbReference type="RefSeq" id="WP_173749575.1">
    <property type="nucleotide sequence ID" value="NZ_JAAITA010000013.1"/>
</dbReference>
<dbReference type="Proteomes" id="UP000822142">
    <property type="component" value="Unassembled WGS sequence"/>
</dbReference>
<keyword evidence="1" id="KW-0802">TPR repeat</keyword>
<dbReference type="InterPro" id="IPR026870">
    <property type="entry name" value="Zinc_ribbon_dom"/>
</dbReference>
<dbReference type="Gene3D" id="1.25.40.10">
    <property type="entry name" value="Tetratricopeptide repeat domain"/>
    <property type="match status" value="1"/>
</dbReference>
<feature type="domain" description="Zinc-ribbon" evidence="4">
    <location>
        <begin position="2"/>
        <end position="23"/>
    </location>
</feature>
<evidence type="ECO:0000256" key="3">
    <source>
        <dbReference type="SAM" id="Phobius"/>
    </source>
</evidence>
<dbReference type="InterPro" id="IPR059177">
    <property type="entry name" value="GH29D-like_dom"/>
</dbReference>
<comment type="caution">
    <text evidence="6">The sequence shown here is derived from an EMBL/GenBank/DDBJ whole genome shotgun (WGS) entry which is preliminary data.</text>
</comment>
<protein>
    <submittedName>
        <fullName evidence="6">Tetratricopeptide repeat protein</fullName>
    </submittedName>
</protein>
<keyword evidence="7" id="KW-1185">Reference proteome</keyword>
<proteinExistence type="predicted"/>
<feature type="domain" description="GH29D-like beta-sandwich" evidence="5">
    <location>
        <begin position="304"/>
        <end position="368"/>
    </location>
</feature>
<feature type="region of interest" description="Disordered" evidence="2">
    <location>
        <begin position="48"/>
        <end position="69"/>
    </location>
</feature>
<dbReference type="Pfam" id="PF14559">
    <property type="entry name" value="TPR_19"/>
    <property type="match status" value="1"/>
</dbReference>
<evidence type="ECO:0000256" key="1">
    <source>
        <dbReference type="PROSITE-ProRule" id="PRU00339"/>
    </source>
</evidence>
<dbReference type="Pfam" id="PF13240">
    <property type="entry name" value="Zn_Ribbon_1"/>
    <property type="match status" value="1"/>
</dbReference>
<evidence type="ECO:0000313" key="6">
    <source>
        <dbReference type="EMBL" id="NSJ86563.1"/>
    </source>
</evidence>
<dbReference type="InterPro" id="IPR011990">
    <property type="entry name" value="TPR-like_helical_dom_sf"/>
</dbReference>
<sequence length="376" mass="42319">MKCRNCGAEYEEGTLFCPKCGKEIQWIPEYNTLETLIRQKELQEQEQRKKELEAHKERERLQRKAEQERRKKRKKRMILAGTAAAVAVVVGAGLFFVYQTQINSFDFQMAQAETEFSNKAYSEALKYVERALSLNPDSAEANILEAKIYLKEGNEEAALSILLSVVENHPDSTNAYGEVLRLYEKNKEYDKIRDLMSTATDSMKSKYQSYVCELPSVSPAGGSYSEEVKIQMGTLSSGTKVYYTLDGTDPDSSSQEYNGSILLDEEGDFTLKYIAYNEKGISSEVGKETYHLTFKAPEKPQISPPSDKYEYAAEIIVTAPDGCDIYYAFDAEPTTESEKYTGPITMPEGEHTFSAIAVDSRGKVSQISSAIYVFYG</sequence>
<evidence type="ECO:0000259" key="4">
    <source>
        <dbReference type="Pfam" id="PF13240"/>
    </source>
</evidence>